<feature type="transmembrane region" description="Helical" evidence="1">
    <location>
        <begin position="942"/>
        <end position="963"/>
    </location>
</feature>
<feature type="transmembrane region" description="Helical" evidence="1">
    <location>
        <begin position="866"/>
        <end position="886"/>
    </location>
</feature>
<feature type="transmembrane region" description="Helical" evidence="1">
    <location>
        <begin position="353"/>
        <end position="378"/>
    </location>
</feature>
<proteinExistence type="predicted"/>
<dbReference type="SUPFAM" id="SSF82693">
    <property type="entry name" value="Multidrug efflux transporter AcrB pore domain, PN1, PN2, PC1 and PC2 subdomains"/>
    <property type="match status" value="3"/>
</dbReference>
<feature type="transmembrane region" description="Helical" evidence="1">
    <location>
        <begin position="969"/>
        <end position="992"/>
    </location>
</feature>
<dbReference type="Gene3D" id="3.30.70.1440">
    <property type="entry name" value="Multidrug efflux transporter AcrB pore domain"/>
    <property type="match status" value="1"/>
</dbReference>
<dbReference type="SUPFAM" id="SSF82714">
    <property type="entry name" value="Multidrug efflux transporter AcrB TolC docking domain, DN and DC subdomains"/>
    <property type="match status" value="1"/>
</dbReference>
<keyword evidence="1" id="KW-1133">Transmembrane helix</keyword>
<evidence type="ECO:0000256" key="1">
    <source>
        <dbReference type="SAM" id="Phobius"/>
    </source>
</evidence>
<dbReference type="Gene3D" id="1.20.1640.10">
    <property type="entry name" value="Multidrug efflux transporter AcrB transmembrane domain"/>
    <property type="match status" value="2"/>
</dbReference>
<accession>A0A1V9FPD4</accession>
<dbReference type="SUPFAM" id="SSF82866">
    <property type="entry name" value="Multidrug efflux transporter AcrB transmembrane domain"/>
    <property type="match status" value="2"/>
</dbReference>
<gene>
    <name evidence="2" type="ORF">A3860_34520</name>
</gene>
<feature type="transmembrane region" description="Helical" evidence="1">
    <location>
        <begin position="399"/>
        <end position="418"/>
    </location>
</feature>
<feature type="transmembrane region" description="Helical" evidence="1">
    <location>
        <begin position="438"/>
        <end position="460"/>
    </location>
</feature>
<dbReference type="Gene3D" id="3.30.70.1430">
    <property type="entry name" value="Multidrug efflux transporter AcrB pore domain"/>
    <property type="match status" value="2"/>
</dbReference>
<dbReference type="PANTHER" id="PTHR32063:SF24">
    <property type="entry name" value="CATION EFFLUX SYSTEM (ACRB_ACRD_ACRF FAMILY)"/>
    <property type="match status" value="1"/>
</dbReference>
<dbReference type="GO" id="GO:0005886">
    <property type="term" value="C:plasma membrane"/>
    <property type="evidence" value="ECO:0007669"/>
    <property type="project" value="TreeGrafter"/>
</dbReference>
<keyword evidence="3" id="KW-1185">Reference proteome</keyword>
<keyword evidence="1" id="KW-0812">Transmembrane</keyword>
<keyword evidence="1" id="KW-0472">Membrane</keyword>
<dbReference type="AlphaFoldDB" id="A0A1V9FPD4"/>
<dbReference type="PRINTS" id="PR00702">
    <property type="entry name" value="ACRIFLAVINRP"/>
</dbReference>
<comment type="caution">
    <text evidence="2">The sequence shown here is derived from an EMBL/GenBank/DDBJ whole genome shotgun (WGS) entry which is preliminary data.</text>
</comment>
<dbReference type="Gene3D" id="3.30.2090.10">
    <property type="entry name" value="Multidrug efflux transporter AcrB TolC docking domain, DN and DC subdomains"/>
    <property type="match status" value="2"/>
</dbReference>
<feature type="transmembrane region" description="Helical" evidence="1">
    <location>
        <begin position="892"/>
        <end position="911"/>
    </location>
</feature>
<name>A0A1V9FPD4_9BACT</name>
<dbReference type="EMBL" id="LVYD01000065">
    <property type="protein sequence ID" value="OQP60213.1"/>
    <property type="molecule type" value="Genomic_DNA"/>
</dbReference>
<reference evidence="2 3" key="1">
    <citation type="submission" date="2016-03" db="EMBL/GenBank/DDBJ databases">
        <title>Niastella vici sp. nov., isolated from farmland soil.</title>
        <authorList>
            <person name="Chen L."/>
            <person name="Wang D."/>
            <person name="Yang S."/>
            <person name="Wang G."/>
        </authorList>
    </citation>
    <scope>NUCLEOTIDE SEQUENCE [LARGE SCALE GENOMIC DNA]</scope>
    <source>
        <strain evidence="2 3">DJ57</strain>
    </source>
</reference>
<dbReference type="Gene3D" id="3.30.70.1320">
    <property type="entry name" value="Multidrug efflux transporter AcrB pore domain like"/>
    <property type="match status" value="1"/>
</dbReference>
<dbReference type="Proteomes" id="UP000192796">
    <property type="component" value="Unassembled WGS sequence"/>
</dbReference>
<evidence type="ECO:0000313" key="2">
    <source>
        <dbReference type="EMBL" id="OQP60213.1"/>
    </source>
</evidence>
<protein>
    <submittedName>
        <fullName evidence="2">Acriflavine resistance protein B</fullName>
    </submittedName>
</protein>
<organism evidence="2 3">
    <name type="scientific">Niastella vici</name>
    <dbReference type="NCBI Taxonomy" id="1703345"/>
    <lineage>
        <taxon>Bacteria</taxon>
        <taxon>Pseudomonadati</taxon>
        <taxon>Bacteroidota</taxon>
        <taxon>Chitinophagia</taxon>
        <taxon>Chitinophagales</taxon>
        <taxon>Chitinophagaceae</taxon>
        <taxon>Niastella</taxon>
    </lineage>
</organism>
<dbReference type="GO" id="GO:0042910">
    <property type="term" value="F:xenobiotic transmembrane transporter activity"/>
    <property type="evidence" value="ECO:0007669"/>
    <property type="project" value="TreeGrafter"/>
</dbReference>
<feature type="transmembrane region" description="Helical" evidence="1">
    <location>
        <begin position="840"/>
        <end position="859"/>
    </location>
</feature>
<dbReference type="STRING" id="1703345.A3860_34520"/>
<dbReference type="Pfam" id="PF00873">
    <property type="entry name" value="ACR_tran"/>
    <property type="match status" value="1"/>
</dbReference>
<dbReference type="PANTHER" id="PTHR32063">
    <property type="match status" value="1"/>
</dbReference>
<evidence type="ECO:0000313" key="3">
    <source>
        <dbReference type="Proteomes" id="UP000192796"/>
    </source>
</evidence>
<dbReference type="InterPro" id="IPR001036">
    <property type="entry name" value="Acrflvin-R"/>
</dbReference>
<feature type="transmembrane region" description="Helical" evidence="1">
    <location>
        <begin position="327"/>
        <end position="347"/>
    </location>
</feature>
<sequence>MQTALFPEVTFPKITLIADNGQQPIDRMMITVTKPLESAVKRVKGVTTVKSSTSRGSCVIEVYFNWDIDIYFAKTQIESRINEIKGMLPSGVIISTEAMNQSLFPVYGYTLESKTKGLIALKDNANLLVRPLFSQVPGISNVVVRGGKVKEYVIIPDPVKMSSLGITPNSLKTVFNNTNFVESNGNLADYHRLYLTLTETRVNDIEALKDIIIKNDGNRIITLKDIASVDLQEQKEFVIVNANGNDAVLIDLVKQQGINLIDFAGNVKAKAEEVRKALPPGIELKTYYDQSAFVGDSIDSVIKTIYEGLILAIFVMIIFLRSWRASLVVLLTIPVTIAFSITLLYVNGLTINIMSLGGIAAAIGLIIDDAIVIIEQIYRTHEEHPEKDNFTIVKEAIRDLFPAMIGSSLSTIVIFIPFRLMSGLAGSFFKELSATMQIVLVCSFLATWFVLPVLHLALGFRHTKKIQQHSFNTNQLRWLTWLFDKPVYAIVFVVILAGGAYYVSDKLETGFLPDLDEGTIVLDYYSPSGTSLEETDRMLREVEQILTHHPEVETYSRRTGMGMGFKTRAQNYGDYSIQLKKSRTHKTVDVIDDLRKKIEATQPSLHVSFGQRISDLLGDLMNTPSPIEIKIFGDDQHKLESLAHQAENILNSIKGIADIENGLVLAGPSIVFHPDVQKLAQFNITLTDFQSQLTAYTGGIPLGINANGPVLNPAQLAMAGGLQVGTIQDGEQMRRILMRFTNFSNNSLEKIKSQLIFLPDGTTKPVSFFSDVQIISGETELKREDLKSDIVLTARLNNRDLGSTIKEIQQRFAKDLALPQGYTVAYGGAYSEQQNSFKELLLILIAASLLVFAVLLFLFRHWLISLLILFISVLGISGCILALYFTGIPLNVGSYTGIIMIVGIIAENAIFTVNQFFANLKAGGNVDDSIKYAIALRIRPKLMTALGAILALMPLALGIGLGAQMQQPLAIAVIGGFVAGIPLLLFVFPSFIRLIYFNKINSSNHERPFF</sequence>
<feature type="transmembrane region" description="Helical" evidence="1">
    <location>
        <begin position="481"/>
        <end position="503"/>
    </location>
</feature>
<dbReference type="InterPro" id="IPR027463">
    <property type="entry name" value="AcrB_DN_DC_subdom"/>
</dbReference>
<feature type="transmembrane region" description="Helical" evidence="1">
    <location>
        <begin position="301"/>
        <end position="320"/>
    </location>
</feature>